<evidence type="ECO:0000256" key="3">
    <source>
        <dbReference type="ARBA" id="ARBA00012438"/>
    </source>
</evidence>
<dbReference type="Pfam" id="PF00672">
    <property type="entry name" value="HAMP"/>
    <property type="match status" value="1"/>
</dbReference>
<evidence type="ECO:0000256" key="8">
    <source>
        <dbReference type="ARBA" id="ARBA00022989"/>
    </source>
</evidence>
<name>A0ABX5AZT9_9MICO</name>
<dbReference type="EC" id="2.7.13.3" evidence="3"/>
<evidence type="ECO:0000313" key="16">
    <source>
        <dbReference type="Proteomes" id="UP000237755"/>
    </source>
</evidence>
<evidence type="ECO:0000256" key="2">
    <source>
        <dbReference type="ARBA" id="ARBA00004236"/>
    </source>
</evidence>
<dbReference type="Pfam" id="PF02518">
    <property type="entry name" value="HATPase_c"/>
    <property type="match status" value="1"/>
</dbReference>
<evidence type="ECO:0000256" key="9">
    <source>
        <dbReference type="ARBA" id="ARBA00023012"/>
    </source>
</evidence>
<dbReference type="InterPro" id="IPR036890">
    <property type="entry name" value="HATPase_C_sf"/>
</dbReference>
<evidence type="ECO:0000256" key="12">
    <source>
        <dbReference type="SAM" id="Phobius"/>
    </source>
</evidence>
<feature type="domain" description="Histidine kinase" evidence="13">
    <location>
        <begin position="249"/>
        <end position="471"/>
    </location>
</feature>
<dbReference type="InterPro" id="IPR005467">
    <property type="entry name" value="His_kinase_dom"/>
</dbReference>
<feature type="transmembrane region" description="Helical" evidence="12">
    <location>
        <begin position="166"/>
        <end position="186"/>
    </location>
</feature>
<evidence type="ECO:0000256" key="10">
    <source>
        <dbReference type="ARBA" id="ARBA00023136"/>
    </source>
</evidence>
<comment type="caution">
    <text evidence="15">The sequence shown here is derived from an EMBL/GenBank/DDBJ whole genome shotgun (WGS) entry which is preliminary data.</text>
</comment>
<evidence type="ECO:0000259" key="14">
    <source>
        <dbReference type="PROSITE" id="PS50885"/>
    </source>
</evidence>
<dbReference type="InterPro" id="IPR036097">
    <property type="entry name" value="HisK_dim/P_sf"/>
</dbReference>
<dbReference type="SUPFAM" id="SSF55874">
    <property type="entry name" value="ATPase domain of HSP90 chaperone/DNA topoisomerase II/histidine kinase"/>
    <property type="match status" value="1"/>
</dbReference>
<dbReference type="InterPro" id="IPR003661">
    <property type="entry name" value="HisK_dim/P_dom"/>
</dbReference>
<keyword evidence="8 12" id="KW-1133">Transmembrane helix</keyword>
<dbReference type="SMART" id="SM00388">
    <property type="entry name" value="HisKA"/>
    <property type="match status" value="1"/>
</dbReference>
<evidence type="ECO:0000256" key="5">
    <source>
        <dbReference type="ARBA" id="ARBA00022679"/>
    </source>
</evidence>
<comment type="subcellular location">
    <subcellularLocation>
        <location evidence="2">Cell membrane</location>
    </subcellularLocation>
</comment>
<dbReference type="SUPFAM" id="SSF47384">
    <property type="entry name" value="Homodimeric domain of signal transducing histidine kinase"/>
    <property type="match status" value="1"/>
</dbReference>
<dbReference type="PROSITE" id="PS50885">
    <property type="entry name" value="HAMP"/>
    <property type="match status" value="1"/>
</dbReference>
<sequence>MRPAAHPGAPRPLPRVLTIRNRIAGGSLVIALLISLAAGIVFNAQIERILRDGSIAVLQSDSAAYVSALQNQDGGPLDPPGLGQHIAVVAPDGSTPVNTLPSALRDMLPNLVASHTPRSVTPESAQSAGISYLVLSTPITTAGGEWHVVAARSGHEESTVLDEMRLLLFVGLALIVLGTAATAWLLTSAALAPVKRLRASAEELSASPGTELLPVASARDEIAELAETLNELIVRLRASASRERQLVSDASHELRTPLAILTMQLQLAEAEASSVEQLLEDVAGARRNVARLTALVNSLLELSTLEGLAAREDGGLSDAAELDREARDAVERARFRFGAAAIELSYEGLAVPGPGAQFAIKAEDFGRIIDNLASNAVTAMPGGGALTVTLALARGALVLRVADTGGGLEPGFEAHALERFSRGDASRAAGRGTGLGLAIVAAIVTNAGGTIALENSPGVGLTVTVTLPAVGAPPAAAAPR</sequence>
<evidence type="ECO:0000259" key="13">
    <source>
        <dbReference type="PROSITE" id="PS50109"/>
    </source>
</evidence>
<reference evidence="15 16" key="1">
    <citation type="journal article" date="2008" name="Int. J. Syst. Evol. Microbiol.">
        <title>Leifsonia pindariensis sp. nov., isolated from the Pindari glacier of the Indian Himalayas, and emended description of the genus Leifsonia.</title>
        <authorList>
            <person name="Reddy G.S."/>
            <person name="Prabagaran S.R."/>
            <person name="Shivaji S."/>
        </authorList>
    </citation>
    <scope>NUCLEOTIDE SEQUENCE [LARGE SCALE GENOMIC DNA]</scope>
    <source>
        <strain evidence="15 16">PON 10</strain>
    </source>
</reference>
<organism evidence="15 16">
    <name type="scientific">Microterricola pindariensis</name>
    <dbReference type="NCBI Taxonomy" id="478010"/>
    <lineage>
        <taxon>Bacteria</taxon>
        <taxon>Bacillati</taxon>
        <taxon>Actinomycetota</taxon>
        <taxon>Actinomycetes</taxon>
        <taxon>Micrococcales</taxon>
        <taxon>Microbacteriaceae</taxon>
        <taxon>Microterricola</taxon>
    </lineage>
</organism>
<comment type="catalytic activity">
    <reaction evidence="1">
        <text>ATP + protein L-histidine = ADP + protein N-phospho-L-histidine.</text>
        <dbReference type="EC" id="2.7.13.3"/>
    </reaction>
</comment>
<keyword evidence="4" id="KW-0597">Phosphoprotein</keyword>
<dbReference type="PANTHER" id="PTHR45436">
    <property type="entry name" value="SENSOR HISTIDINE KINASE YKOH"/>
    <property type="match status" value="1"/>
</dbReference>
<keyword evidence="9" id="KW-0902">Two-component regulatory system</keyword>
<evidence type="ECO:0000256" key="6">
    <source>
        <dbReference type="ARBA" id="ARBA00022692"/>
    </source>
</evidence>
<dbReference type="SMART" id="SM00387">
    <property type="entry name" value="HATPase_c"/>
    <property type="match status" value="1"/>
</dbReference>
<dbReference type="CDD" id="cd00082">
    <property type="entry name" value="HisKA"/>
    <property type="match status" value="1"/>
</dbReference>
<protein>
    <recommendedName>
        <fullName evidence="3">histidine kinase</fullName>
        <ecNumber evidence="3">2.7.13.3</ecNumber>
    </recommendedName>
</protein>
<keyword evidence="6 12" id="KW-0812">Transmembrane</keyword>
<dbReference type="Pfam" id="PF00512">
    <property type="entry name" value="HisKA"/>
    <property type="match status" value="1"/>
</dbReference>
<evidence type="ECO:0000313" key="15">
    <source>
        <dbReference type="EMBL" id="PPL19849.1"/>
    </source>
</evidence>
<gene>
    <name evidence="15" type="ORF">GY24_03560</name>
</gene>
<dbReference type="InterPro" id="IPR050428">
    <property type="entry name" value="TCS_sensor_his_kinase"/>
</dbReference>
<evidence type="ECO:0000256" key="7">
    <source>
        <dbReference type="ARBA" id="ARBA00022777"/>
    </source>
</evidence>
<dbReference type="Gene3D" id="6.10.340.10">
    <property type="match status" value="1"/>
</dbReference>
<keyword evidence="5" id="KW-0808">Transferase</keyword>
<keyword evidence="16" id="KW-1185">Reference proteome</keyword>
<dbReference type="PANTHER" id="PTHR45436:SF5">
    <property type="entry name" value="SENSOR HISTIDINE KINASE TRCS"/>
    <property type="match status" value="1"/>
</dbReference>
<dbReference type="InterPro" id="IPR003660">
    <property type="entry name" value="HAMP_dom"/>
</dbReference>
<dbReference type="CDD" id="cd06225">
    <property type="entry name" value="HAMP"/>
    <property type="match status" value="1"/>
</dbReference>
<evidence type="ECO:0000256" key="1">
    <source>
        <dbReference type="ARBA" id="ARBA00000085"/>
    </source>
</evidence>
<evidence type="ECO:0000256" key="4">
    <source>
        <dbReference type="ARBA" id="ARBA00022553"/>
    </source>
</evidence>
<dbReference type="InterPro" id="IPR004358">
    <property type="entry name" value="Sig_transdc_His_kin-like_C"/>
</dbReference>
<accession>A0ABX5AZT9</accession>
<feature type="transmembrane region" description="Helical" evidence="12">
    <location>
        <begin position="23"/>
        <end position="42"/>
    </location>
</feature>
<dbReference type="EMBL" id="MPZN01000007">
    <property type="protein sequence ID" value="PPL19849.1"/>
    <property type="molecule type" value="Genomic_DNA"/>
</dbReference>
<proteinExistence type="predicted"/>
<dbReference type="SMART" id="SM00304">
    <property type="entry name" value="HAMP"/>
    <property type="match status" value="1"/>
</dbReference>
<dbReference type="InterPro" id="IPR003594">
    <property type="entry name" value="HATPase_dom"/>
</dbReference>
<dbReference type="Gene3D" id="3.30.565.10">
    <property type="entry name" value="Histidine kinase-like ATPase, C-terminal domain"/>
    <property type="match status" value="1"/>
</dbReference>
<dbReference type="Proteomes" id="UP000237755">
    <property type="component" value="Unassembled WGS sequence"/>
</dbReference>
<keyword evidence="10 12" id="KW-0472">Membrane</keyword>
<feature type="coiled-coil region" evidence="11">
    <location>
        <begin position="215"/>
        <end position="295"/>
    </location>
</feature>
<keyword evidence="7" id="KW-0418">Kinase</keyword>
<feature type="domain" description="HAMP" evidence="14">
    <location>
        <begin position="188"/>
        <end position="241"/>
    </location>
</feature>
<keyword evidence="11" id="KW-0175">Coiled coil</keyword>
<dbReference type="Gene3D" id="1.10.287.130">
    <property type="match status" value="1"/>
</dbReference>
<dbReference type="PRINTS" id="PR00344">
    <property type="entry name" value="BCTRLSENSOR"/>
</dbReference>
<evidence type="ECO:0000256" key="11">
    <source>
        <dbReference type="SAM" id="Coils"/>
    </source>
</evidence>
<dbReference type="PROSITE" id="PS50109">
    <property type="entry name" value="HIS_KIN"/>
    <property type="match status" value="1"/>
</dbReference>